<dbReference type="PRINTS" id="PR00032">
    <property type="entry name" value="HTHARAC"/>
</dbReference>
<keyword evidence="4" id="KW-0804">Transcription</keyword>
<name>A0ABV7LZX0_9GAMM</name>
<dbReference type="Pfam" id="PF12833">
    <property type="entry name" value="HTH_18"/>
    <property type="match status" value="1"/>
</dbReference>
<evidence type="ECO:0000313" key="6">
    <source>
        <dbReference type="EMBL" id="MFC3292186.1"/>
    </source>
</evidence>
<evidence type="ECO:0000259" key="5">
    <source>
        <dbReference type="PROSITE" id="PS01124"/>
    </source>
</evidence>
<reference evidence="7" key="1">
    <citation type="journal article" date="2019" name="Int. J. Syst. Evol. Microbiol.">
        <title>The Global Catalogue of Microorganisms (GCM) 10K type strain sequencing project: providing services to taxonomists for standard genome sequencing and annotation.</title>
        <authorList>
            <consortium name="The Broad Institute Genomics Platform"/>
            <consortium name="The Broad Institute Genome Sequencing Center for Infectious Disease"/>
            <person name="Wu L."/>
            <person name="Ma J."/>
        </authorList>
    </citation>
    <scope>NUCLEOTIDE SEQUENCE [LARGE SCALE GENOMIC DNA]</scope>
    <source>
        <strain evidence="7">KCTC 12847</strain>
    </source>
</reference>
<dbReference type="EMBL" id="JBHRUH010000015">
    <property type="protein sequence ID" value="MFC3292186.1"/>
    <property type="molecule type" value="Genomic_DNA"/>
</dbReference>
<accession>A0ABV7LZX0</accession>
<dbReference type="InterPro" id="IPR014710">
    <property type="entry name" value="RmlC-like_jellyroll"/>
</dbReference>
<proteinExistence type="predicted"/>
<dbReference type="Gene3D" id="2.60.120.10">
    <property type="entry name" value="Jelly Rolls"/>
    <property type="match status" value="1"/>
</dbReference>
<evidence type="ECO:0000313" key="7">
    <source>
        <dbReference type="Proteomes" id="UP001595640"/>
    </source>
</evidence>
<protein>
    <submittedName>
        <fullName evidence="6">Helix-turn-helix domain-containing protein</fullName>
    </submittedName>
</protein>
<evidence type="ECO:0000256" key="3">
    <source>
        <dbReference type="ARBA" id="ARBA00023159"/>
    </source>
</evidence>
<feature type="domain" description="HTH araC/xylS-type" evidence="5">
    <location>
        <begin position="177"/>
        <end position="274"/>
    </location>
</feature>
<dbReference type="SUPFAM" id="SSF46689">
    <property type="entry name" value="Homeodomain-like"/>
    <property type="match status" value="2"/>
</dbReference>
<evidence type="ECO:0000256" key="2">
    <source>
        <dbReference type="ARBA" id="ARBA00023125"/>
    </source>
</evidence>
<evidence type="ECO:0000256" key="1">
    <source>
        <dbReference type="ARBA" id="ARBA00023015"/>
    </source>
</evidence>
<dbReference type="Gene3D" id="1.10.10.60">
    <property type="entry name" value="Homeodomain-like"/>
    <property type="match status" value="1"/>
</dbReference>
<keyword evidence="2" id="KW-0238">DNA-binding</keyword>
<dbReference type="InterPro" id="IPR009057">
    <property type="entry name" value="Homeodomain-like_sf"/>
</dbReference>
<sequence length="293" mass="33173">MAKQTTQFQFFKSRHIPELMVLKAAMNDFSYDFHAHEEYAFGVTLSGRQDFFSGGQFHRSPPGNVILLNPEEAHDGQPGGDSTLGYVMVYVSPRQLEALFADTLGRESAGQFRSDETLMSDPALRQAILELARLVTCQVGSRIDQEHTLYQMAAGLVQRAGKFQPDGTSSRPDALLKRARDFILAHLEDDVSLDDISRAAHLSKYHFLRLFRQQSGMTPHQYVINCRINAARSALESGAGPNDVAFRYGFADLSHFNRRFKRIYGMTPHQYQRSVASYPRFLTCWKLSPMPWA</sequence>
<comment type="caution">
    <text evidence="6">The sequence shown here is derived from an EMBL/GenBank/DDBJ whole genome shotgun (WGS) entry which is preliminary data.</text>
</comment>
<dbReference type="SUPFAM" id="SSF51215">
    <property type="entry name" value="Regulatory protein AraC"/>
    <property type="match status" value="1"/>
</dbReference>
<dbReference type="RefSeq" id="WP_019019377.1">
    <property type="nucleotide sequence ID" value="NZ_BMXD01000002.1"/>
</dbReference>
<gene>
    <name evidence="6" type="ORF">ACFOEI_08890</name>
</gene>
<dbReference type="SMART" id="SM00342">
    <property type="entry name" value="HTH_ARAC"/>
    <property type="match status" value="1"/>
</dbReference>
<dbReference type="InterPro" id="IPR003313">
    <property type="entry name" value="AraC-bd"/>
</dbReference>
<dbReference type="Pfam" id="PF02311">
    <property type="entry name" value="AraC_binding"/>
    <property type="match status" value="1"/>
</dbReference>
<dbReference type="PANTHER" id="PTHR46796:SF2">
    <property type="entry name" value="TRANSCRIPTIONAL REGULATORY PROTEIN"/>
    <property type="match status" value="1"/>
</dbReference>
<dbReference type="InterPro" id="IPR050204">
    <property type="entry name" value="AraC_XylS_family_regulators"/>
</dbReference>
<dbReference type="InterPro" id="IPR020449">
    <property type="entry name" value="Tscrpt_reg_AraC-type_HTH"/>
</dbReference>
<dbReference type="Proteomes" id="UP001595640">
    <property type="component" value="Unassembled WGS sequence"/>
</dbReference>
<keyword evidence="1" id="KW-0805">Transcription regulation</keyword>
<dbReference type="InterPro" id="IPR037923">
    <property type="entry name" value="HTH-like"/>
</dbReference>
<organism evidence="6 7">
    <name type="scientific">Modicisalibacter luteus</name>
    <dbReference type="NCBI Taxonomy" id="453962"/>
    <lineage>
        <taxon>Bacteria</taxon>
        <taxon>Pseudomonadati</taxon>
        <taxon>Pseudomonadota</taxon>
        <taxon>Gammaproteobacteria</taxon>
        <taxon>Oceanospirillales</taxon>
        <taxon>Halomonadaceae</taxon>
        <taxon>Modicisalibacter</taxon>
    </lineage>
</organism>
<dbReference type="InterPro" id="IPR018060">
    <property type="entry name" value="HTH_AraC"/>
</dbReference>
<evidence type="ECO:0000256" key="4">
    <source>
        <dbReference type="ARBA" id="ARBA00023163"/>
    </source>
</evidence>
<keyword evidence="3" id="KW-0010">Activator</keyword>
<dbReference type="PANTHER" id="PTHR46796">
    <property type="entry name" value="HTH-TYPE TRANSCRIPTIONAL ACTIVATOR RHAS-RELATED"/>
    <property type="match status" value="1"/>
</dbReference>
<dbReference type="PROSITE" id="PS01124">
    <property type="entry name" value="HTH_ARAC_FAMILY_2"/>
    <property type="match status" value="1"/>
</dbReference>
<keyword evidence="7" id="KW-1185">Reference proteome</keyword>